<reference evidence="1 2" key="1">
    <citation type="journal article" date="2006" name="Nature">
        <title>Global trends of whole-genome duplications revealed by the ciliate Paramecium tetraurelia.</title>
        <authorList>
            <consortium name="Genoscope"/>
            <person name="Aury J.-M."/>
            <person name="Jaillon O."/>
            <person name="Duret L."/>
            <person name="Noel B."/>
            <person name="Jubin C."/>
            <person name="Porcel B.M."/>
            <person name="Segurens B."/>
            <person name="Daubin V."/>
            <person name="Anthouard V."/>
            <person name="Aiach N."/>
            <person name="Arnaiz O."/>
            <person name="Billaut A."/>
            <person name="Beisson J."/>
            <person name="Blanc I."/>
            <person name="Bouhouche K."/>
            <person name="Camara F."/>
            <person name="Duharcourt S."/>
            <person name="Guigo R."/>
            <person name="Gogendeau D."/>
            <person name="Katinka M."/>
            <person name="Keller A.-M."/>
            <person name="Kissmehl R."/>
            <person name="Klotz C."/>
            <person name="Koll F."/>
            <person name="Le Moue A."/>
            <person name="Lepere C."/>
            <person name="Malinsky S."/>
            <person name="Nowacki M."/>
            <person name="Nowak J.K."/>
            <person name="Plattner H."/>
            <person name="Poulain J."/>
            <person name="Ruiz F."/>
            <person name="Serrano V."/>
            <person name="Zagulski M."/>
            <person name="Dessen P."/>
            <person name="Betermier M."/>
            <person name="Weissenbach J."/>
            <person name="Scarpelli C."/>
            <person name="Schachter V."/>
            <person name="Sperling L."/>
            <person name="Meyer E."/>
            <person name="Cohen J."/>
            <person name="Wincker P."/>
        </authorList>
    </citation>
    <scope>NUCLEOTIDE SEQUENCE [LARGE SCALE GENOMIC DNA]</scope>
    <source>
        <strain evidence="1 2">Stock d4-2</strain>
    </source>
</reference>
<dbReference type="Proteomes" id="UP000000600">
    <property type="component" value="Unassembled WGS sequence"/>
</dbReference>
<dbReference type="EMBL" id="CT868119">
    <property type="protein sequence ID" value="CAK72135.1"/>
    <property type="molecule type" value="Genomic_DNA"/>
</dbReference>
<dbReference type="AlphaFoldDB" id="A0CMW8"/>
<dbReference type="GeneID" id="5025321"/>
<evidence type="ECO:0000313" key="2">
    <source>
        <dbReference type="Proteomes" id="UP000000600"/>
    </source>
</evidence>
<evidence type="ECO:0000313" key="1">
    <source>
        <dbReference type="EMBL" id="CAK72135.1"/>
    </source>
</evidence>
<gene>
    <name evidence="1" type="ORF">GSPATT00008576001</name>
</gene>
<dbReference type="HOGENOM" id="CLU_1638647_0_0_1"/>
<sequence>MNKSQNYHFFNEFNIQNFLTKKLVIQFVHIRFSLQNIKFSMGTTCSTEKFKISPTASTCELLSCEHPLILVAHQCNQNIELIGDLETAPIPVQNYCKKLKDSSQVLKPALERLENEEQNFLKIWNLIVSILKNVSSLIKAALQDPLFIEYLPIISYNLQEQQKDLEMLINQKRGQQQIKRAQSHIIQSKVIRISKRHQTDKI</sequence>
<organism evidence="1 2">
    <name type="scientific">Paramecium tetraurelia</name>
    <dbReference type="NCBI Taxonomy" id="5888"/>
    <lineage>
        <taxon>Eukaryota</taxon>
        <taxon>Sar</taxon>
        <taxon>Alveolata</taxon>
        <taxon>Ciliophora</taxon>
        <taxon>Intramacronucleata</taxon>
        <taxon>Oligohymenophorea</taxon>
        <taxon>Peniculida</taxon>
        <taxon>Parameciidae</taxon>
        <taxon>Paramecium</taxon>
    </lineage>
</organism>
<proteinExistence type="predicted"/>
<dbReference type="OrthoDB" id="294129at2759"/>
<dbReference type="RefSeq" id="XP_001439532.1">
    <property type="nucleotide sequence ID" value="XM_001439495.1"/>
</dbReference>
<keyword evidence="2" id="KW-1185">Reference proteome</keyword>
<protein>
    <submittedName>
        <fullName evidence="1">Uncharacterized protein</fullName>
    </submittedName>
</protein>
<dbReference type="OMA" id="PVQNYCK"/>
<dbReference type="InParanoid" id="A0CMW8"/>
<name>A0CMW8_PARTE</name>
<accession>A0CMW8</accession>
<dbReference type="KEGG" id="ptm:GSPATT00008576001"/>